<dbReference type="Gene3D" id="3.40.50.720">
    <property type="entry name" value="NAD(P)-binding Rossmann-like Domain"/>
    <property type="match status" value="1"/>
</dbReference>
<dbReference type="GO" id="GO:0016491">
    <property type="term" value="F:oxidoreductase activity"/>
    <property type="evidence" value="ECO:0007669"/>
    <property type="project" value="UniProtKB-KW"/>
</dbReference>
<dbReference type="Gene3D" id="3.90.180.10">
    <property type="entry name" value="Medium-chain alcohol dehydrogenases, catalytic domain"/>
    <property type="match status" value="1"/>
</dbReference>
<dbReference type="GO" id="GO:0008270">
    <property type="term" value="F:zinc ion binding"/>
    <property type="evidence" value="ECO:0007669"/>
    <property type="project" value="InterPro"/>
</dbReference>
<evidence type="ECO:0000313" key="4">
    <source>
        <dbReference type="Proteomes" id="UP000028701"/>
    </source>
</evidence>
<dbReference type="PANTHER" id="PTHR11695:SF294">
    <property type="entry name" value="RETICULON-4-INTERACTING PROTEIN 1, MITOCHONDRIAL"/>
    <property type="match status" value="1"/>
</dbReference>
<dbReference type="RefSeq" id="WP_045232144.1">
    <property type="nucleotide sequence ID" value="NZ_BBJU01000027.1"/>
</dbReference>
<organism evidence="3 4">
    <name type="scientific">Agrobacterium rubi TR3 = NBRC 13261</name>
    <dbReference type="NCBI Taxonomy" id="1368415"/>
    <lineage>
        <taxon>Bacteria</taxon>
        <taxon>Pseudomonadati</taxon>
        <taxon>Pseudomonadota</taxon>
        <taxon>Alphaproteobacteria</taxon>
        <taxon>Hyphomicrobiales</taxon>
        <taxon>Rhizobiaceae</taxon>
        <taxon>Rhizobium/Agrobacterium group</taxon>
        <taxon>Agrobacterium</taxon>
    </lineage>
</organism>
<dbReference type="InterPro" id="IPR002364">
    <property type="entry name" value="Quin_OxRdtase/zeta-crystal_CS"/>
</dbReference>
<dbReference type="SMART" id="SM00829">
    <property type="entry name" value="PKS_ER"/>
    <property type="match status" value="1"/>
</dbReference>
<reference evidence="3 4" key="1">
    <citation type="submission" date="2014-08" db="EMBL/GenBank/DDBJ databases">
        <title>Whole genome shotgun sequence of Rhizobium rubi NBRC 13261.</title>
        <authorList>
            <person name="Katano-Makiyama Y."/>
            <person name="Hosoyama A."/>
            <person name="Hashimoto M."/>
            <person name="Hosoyama Y."/>
            <person name="Noguchi M."/>
            <person name="Tsuchikane K."/>
            <person name="Uohara A."/>
            <person name="Ohji S."/>
            <person name="Ichikawa N."/>
            <person name="Kimura A."/>
            <person name="Yamazoe A."/>
            <person name="Fujita N."/>
        </authorList>
    </citation>
    <scope>NUCLEOTIDE SEQUENCE [LARGE SCALE GENOMIC DNA]</scope>
    <source>
        <strain evidence="3 4">NBRC 13261</strain>
    </source>
</reference>
<feature type="domain" description="Enoyl reductase (ER)" evidence="2">
    <location>
        <begin position="10"/>
        <end position="301"/>
    </location>
</feature>
<comment type="caution">
    <text evidence="3">The sequence shown here is derived from an EMBL/GenBank/DDBJ whole genome shotgun (WGS) entry which is preliminary data.</text>
</comment>
<dbReference type="SUPFAM" id="SSF51735">
    <property type="entry name" value="NAD(P)-binding Rossmann-fold domains"/>
    <property type="match status" value="1"/>
</dbReference>
<dbReference type="Proteomes" id="UP000028701">
    <property type="component" value="Unassembled WGS sequence"/>
</dbReference>
<dbReference type="InterPro" id="IPR013154">
    <property type="entry name" value="ADH-like_N"/>
</dbReference>
<dbReference type="InterPro" id="IPR011032">
    <property type="entry name" value="GroES-like_sf"/>
</dbReference>
<dbReference type="PANTHER" id="PTHR11695">
    <property type="entry name" value="ALCOHOL DEHYDROGENASE RELATED"/>
    <property type="match status" value="1"/>
</dbReference>
<dbReference type="InterPro" id="IPR020843">
    <property type="entry name" value="ER"/>
</dbReference>
<dbReference type="eggNOG" id="COG0604">
    <property type="taxonomic scope" value="Bacteria"/>
</dbReference>
<dbReference type="EMBL" id="BBJU01000027">
    <property type="protein sequence ID" value="GAK72722.1"/>
    <property type="molecule type" value="Genomic_DNA"/>
</dbReference>
<dbReference type="InterPro" id="IPR050700">
    <property type="entry name" value="YIM1/Zinc_Alcohol_DH_Fams"/>
</dbReference>
<dbReference type="PROSITE" id="PS01162">
    <property type="entry name" value="QOR_ZETA_CRYSTAL"/>
    <property type="match status" value="1"/>
</dbReference>
<dbReference type="Pfam" id="PF08240">
    <property type="entry name" value="ADH_N"/>
    <property type="match status" value="1"/>
</dbReference>
<dbReference type="Pfam" id="PF13602">
    <property type="entry name" value="ADH_zinc_N_2"/>
    <property type="match status" value="1"/>
</dbReference>
<dbReference type="InterPro" id="IPR036291">
    <property type="entry name" value="NAD(P)-bd_dom_sf"/>
</dbReference>
<dbReference type="AlphaFoldDB" id="A0A081D1C6"/>
<evidence type="ECO:0000313" key="3">
    <source>
        <dbReference type="EMBL" id="GAK72722.1"/>
    </source>
</evidence>
<gene>
    <name evidence="3" type="ORF">RRU01S_27_01110</name>
</gene>
<evidence type="ECO:0000256" key="1">
    <source>
        <dbReference type="ARBA" id="ARBA00023002"/>
    </source>
</evidence>
<name>A0A081D1C6_9HYPH</name>
<sequence length="306" mass="32461">MRAVVIREYGSNDVVEIAEVDRPEPGVGEVLVKVHAAGVNPIDWKIRGGMGQRMGMTLPIHLGGEVVGTIEKIGAGVDNFQQGETIFGMVHTGAFADYAVAKATNVVRTPHNIDLIHAAALPLAGSTAWQALFDEAGLSAGQRLLITNSSGGVGSLAVQFAKACGAHVTAVASGRNEEFVRALGADEFIDYTTQPFEDAAREVDIVFDTMGGETFQRAFKTLKKAGFMVTVVAFPNKEAERYGVSVKRSLTVPSARNLVSITELVEAGKVVAHVDAVLPLVEIRQALTLSEAGRARGKIVLTPIDQ</sequence>
<evidence type="ECO:0000259" key="2">
    <source>
        <dbReference type="SMART" id="SM00829"/>
    </source>
</evidence>
<accession>A0A081D1C6</accession>
<dbReference type="SUPFAM" id="SSF50129">
    <property type="entry name" value="GroES-like"/>
    <property type="match status" value="1"/>
</dbReference>
<dbReference type="OrthoDB" id="9792321at2"/>
<protein>
    <submittedName>
        <fullName evidence="3">Putative oxidoreductase</fullName>
    </submittedName>
</protein>
<proteinExistence type="predicted"/>
<dbReference type="CDD" id="cd05289">
    <property type="entry name" value="MDR_like_2"/>
    <property type="match status" value="1"/>
</dbReference>
<keyword evidence="1" id="KW-0560">Oxidoreductase</keyword>